<keyword evidence="6 7" id="KW-0472">Membrane</keyword>
<evidence type="ECO:0000256" key="3">
    <source>
        <dbReference type="ARBA" id="ARBA00022475"/>
    </source>
</evidence>
<dbReference type="PRINTS" id="PR01035">
    <property type="entry name" value="TCRTETA"/>
</dbReference>
<dbReference type="Gene3D" id="1.20.1250.20">
    <property type="entry name" value="MFS general substrate transporter like domains"/>
    <property type="match status" value="1"/>
</dbReference>
<dbReference type="InterPro" id="IPR050171">
    <property type="entry name" value="MFS_Transporters"/>
</dbReference>
<evidence type="ECO:0000313" key="9">
    <source>
        <dbReference type="EMBL" id="AEV94352.1"/>
    </source>
</evidence>
<accession>G8PE91</accession>
<keyword evidence="5 7" id="KW-1133">Transmembrane helix</keyword>
<sequence length="402" mass="44865">MRELRLKWLLLGALIDSTAMSSVWPLTTIYMNQELGHSLVAAGVVLFLNSVASIIGSYVAGRLYDKYDSYYLMLGAIVFTWLSMLILIFWNGWPIYPIMLVLIGFGTGWIATISNSLGTTIRNHDGRYVFNMLYFVQNLGVMLGTALVGVIFKHSVAPLFMIAVGIFTIFFFVALFTYRVSDEVQHHRVENKDVQQDGFATKQGVTAIPKANVVIIMSLLFSLLIMWVFYQQWNSTIPIYMLKLHIPLREYSFLWTVNGFFILVVQGLLSSVGGRIFKDPYHQVYFGIFFILASFGILAVASAYIHFVLAMIVLTIGEAIAFPSIPAIVNILSPYDQKGKYQGLTSSFPSAGRSIGPLIGSALVEATSFVALYAVGMVAILVVLVAIIFIIDMNKRRTTKFE</sequence>
<keyword evidence="3" id="KW-1003">Cell membrane</keyword>
<dbReference type="InterPro" id="IPR020846">
    <property type="entry name" value="MFS_dom"/>
</dbReference>
<dbReference type="CDD" id="cd17329">
    <property type="entry name" value="MFS_MdtH_MDR_like"/>
    <property type="match status" value="1"/>
</dbReference>
<feature type="transmembrane region" description="Helical" evidence="7">
    <location>
        <begin position="253"/>
        <end position="272"/>
    </location>
</feature>
<dbReference type="KEGG" id="pce:PECL_14"/>
<feature type="transmembrane region" description="Helical" evidence="7">
    <location>
        <begin position="37"/>
        <end position="59"/>
    </location>
</feature>
<dbReference type="EMBL" id="CP003137">
    <property type="protein sequence ID" value="AEV94352.1"/>
    <property type="molecule type" value="Genomic_DNA"/>
</dbReference>
<organism evidence="9 10">
    <name type="scientific">Pediococcus claussenii (strain ATCC BAA-344 / DSM 14800 / JCM 18046 / KCTC 3811 / LMG 21948 / P06)</name>
    <dbReference type="NCBI Taxonomy" id="701521"/>
    <lineage>
        <taxon>Bacteria</taxon>
        <taxon>Bacillati</taxon>
        <taxon>Bacillota</taxon>
        <taxon>Bacilli</taxon>
        <taxon>Lactobacillales</taxon>
        <taxon>Lactobacillaceae</taxon>
        <taxon>Pediococcus</taxon>
    </lineage>
</organism>
<evidence type="ECO:0000313" key="10">
    <source>
        <dbReference type="Proteomes" id="UP000005444"/>
    </source>
</evidence>
<proteinExistence type="predicted"/>
<dbReference type="eggNOG" id="COG3104">
    <property type="taxonomic scope" value="Bacteria"/>
</dbReference>
<dbReference type="GO" id="GO:0005886">
    <property type="term" value="C:plasma membrane"/>
    <property type="evidence" value="ECO:0007669"/>
    <property type="project" value="UniProtKB-SubCell"/>
</dbReference>
<dbReference type="InterPro" id="IPR001958">
    <property type="entry name" value="Tet-R_TetA/multi-R_MdtG-like"/>
</dbReference>
<dbReference type="PROSITE" id="PS50850">
    <property type="entry name" value="MFS"/>
    <property type="match status" value="1"/>
</dbReference>
<dbReference type="STRING" id="701521.PECL_14"/>
<feature type="transmembrane region" description="Helical" evidence="7">
    <location>
        <begin position="158"/>
        <end position="178"/>
    </location>
</feature>
<gene>
    <name evidence="9" type="ordered locus">PECL_14</name>
</gene>
<dbReference type="Pfam" id="PF07690">
    <property type="entry name" value="MFS_1"/>
    <property type="match status" value="2"/>
</dbReference>
<dbReference type="PATRIC" id="fig|701521.8.peg.14"/>
<feature type="transmembrane region" description="Helical" evidence="7">
    <location>
        <begin position="71"/>
        <end position="90"/>
    </location>
</feature>
<keyword evidence="10" id="KW-1185">Reference proteome</keyword>
<name>G8PE91_PEDCP</name>
<evidence type="ECO:0000256" key="6">
    <source>
        <dbReference type="ARBA" id="ARBA00023136"/>
    </source>
</evidence>
<reference evidence="9 10" key="1">
    <citation type="journal article" date="2012" name="J. Bacteriol.">
        <title>Complete Genome Sequence of the Beer Spoilage Organism Pediococcus claussenii ATCC BAA-344T.</title>
        <authorList>
            <person name="Pittet V."/>
            <person name="Abegunde T."/>
            <person name="Marfleet T."/>
            <person name="Haakensen M."/>
            <person name="Morrow K."/>
            <person name="Jayaprakash T."/>
            <person name="Schroeder K."/>
            <person name="Trost B."/>
            <person name="Byrns S."/>
            <person name="Bergsveinson J."/>
            <person name="Kusalik A."/>
            <person name="Ziola B."/>
        </authorList>
    </citation>
    <scope>NUCLEOTIDE SEQUENCE [LARGE SCALE GENOMIC DNA]</scope>
    <source>
        <strain evidence="9 10">ATCC BAA-344</strain>
    </source>
</reference>
<dbReference type="InterPro" id="IPR011701">
    <property type="entry name" value="MFS"/>
</dbReference>
<evidence type="ECO:0000256" key="4">
    <source>
        <dbReference type="ARBA" id="ARBA00022692"/>
    </source>
</evidence>
<keyword evidence="4 7" id="KW-0812">Transmembrane</keyword>
<dbReference type="Proteomes" id="UP000005444">
    <property type="component" value="Chromosome"/>
</dbReference>
<keyword evidence="2" id="KW-0813">Transport</keyword>
<evidence type="ECO:0000256" key="1">
    <source>
        <dbReference type="ARBA" id="ARBA00004651"/>
    </source>
</evidence>
<feature type="transmembrane region" description="Helical" evidence="7">
    <location>
        <begin position="370"/>
        <end position="391"/>
    </location>
</feature>
<dbReference type="PANTHER" id="PTHR23517:SF10">
    <property type="entry name" value="MAJOR FACILITATOR SUPERFAMILY (MFS) PROFILE DOMAIN-CONTAINING PROTEIN"/>
    <property type="match status" value="1"/>
</dbReference>
<comment type="subcellular location">
    <subcellularLocation>
        <location evidence="1">Cell membrane</location>
        <topology evidence="1">Multi-pass membrane protein</topology>
    </subcellularLocation>
</comment>
<feature type="transmembrane region" description="Helical" evidence="7">
    <location>
        <begin position="129"/>
        <end position="152"/>
    </location>
</feature>
<evidence type="ECO:0000256" key="5">
    <source>
        <dbReference type="ARBA" id="ARBA00022989"/>
    </source>
</evidence>
<dbReference type="PANTHER" id="PTHR23517">
    <property type="entry name" value="RESISTANCE PROTEIN MDTM, PUTATIVE-RELATED-RELATED"/>
    <property type="match status" value="1"/>
</dbReference>
<feature type="transmembrane region" description="Helical" evidence="7">
    <location>
        <begin position="96"/>
        <end position="117"/>
    </location>
</feature>
<feature type="domain" description="Major facilitator superfamily (MFS) profile" evidence="8">
    <location>
        <begin position="5"/>
        <end position="394"/>
    </location>
</feature>
<evidence type="ECO:0000256" key="7">
    <source>
        <dbReference type="SAM" id="Phobius"/>
    </source>
</evidence>
<dbReference type="GO" id="GO:0022857">
    <property type="term" value="F:transmembrane transporter activity"/>
    <property type="evidence" value="ECO:0007669"/>
    <property type="project" value="InterPro"/>
</dbReference>
<dbReference type="HOGENOM" id="CLU_001265_60_4_9"/>
<dbReference type="RefSeq" id="WP_014214550.1">
    <property type="nucleotide sequence ID" value="NC_016605.1"/>
</dbReference>
<feature type="transmembrane region" description="Helical" evidence="7">
    <location>
        <begin position="284"/>
        <end position="305"/>
    </location>
</feature>
<protein>
    <submittedName>
        <fullName evidence="9">Major facilitator superfamily protein</fullName>
    </submittedName>
</protein>
<feature type="transmembrane region" description="Helical" evidence="7">
    <location>
        <begin position="211"/>
        <end position="233"/>
    </location>
</feature>
<feature type="transmembrane region" description="Helical" evidence="7">
    <location>
        <begin position="311"/>
        <end position="332"/>
    </location>
</feature>
<dbReference type="SUPFAM" id="SSF103473">
    <property type="entry name" value="MFS general substrate transporter"/>
    <property type="match status" value="1"/>
</dbReference>
<evidence type="ECO:0000256" key="2">
    <source>
        <dbReference type="ARBA" id="ARBA00022448"/>
    </source>
</evidence>
<evidence type="ECO:0000259" key="8">
    <source>
        <dbReference type="PROSITE" id="PS50850"/>
    </source>
</evidence>
<dbReference type="InterPro" id="IPR036259">
    <property type="entry name" value="MFS_trans_sf"/>
</dbReference>
<dbReference type="AlphaFoldDB" id="G8PE91"/>